<feature type="region of interest" description="Disordered" evidence="1">
    <location>
        <begin position="1"/>
        <end position="30"/>
    </location>
</feature>
<evidence type="ECO:0000313" key="9">
    <source>
        <dbReference type="EMBL" id="COX33298.1"/>
    </source>
</evidence>
<evidence type="ECO:0000256" key="1">
    <source>
        <dbReference type="SAM" id="MobiDB-lite"/>
    </source>
</evidence>
<evidence type="ECO:0000313" key="17">
    <source>
        <dbReference type="Proteomes" id="UP000045842"/>
    </source>
</evidence>
<dbReference type="Proteomes" id="UP000039217">
    <property type="component" value="Unassembled WGS sequence"/>
</dbReference>
<dbReference type="Proteomes" id="UP000039021">
    <property type="component" value="Unassembled WGS sequence"/>
</dbReference>
<dbReference type="EMBL" id="CGCX01002751">
    <property type="protein sequence ID" value="CFS15842.1"/>
    <property type="molecule type" value="Genomic_DNA"/>
</dbReference>
<dbReference type="EMBL" id="CSAD01000834">
    <property type="protein sequence ID" value="COW49372.1"/>
    <property type="molecule type" value="Genomic_DNA"/>
</dbReference>
<evidence type="ECO:0000313" key="21">
    <source>
        <dbReference type="Proteomes" id="UP000050139"/>
    </source>
</evidence>
<evidence type="ECO:0000313" key="20">
    <source>
        <dbReference type="Proteomes" id="UP000048948"/>
    </source>
</evidence>
<evidence type="ECO:0000313" key="11">
    <source>
        <dbReference type="EMBL" id="COZ93806.1"/>
    </source>
</evidence>
<dbReference type="Proteomes" id="UP000050139">
    <property type="component" value="Unassembled WGS sequence"/>
</dbReference>
<dbReference type="EMBL" id="CNGE01000843">
    <property type="protein sequence ID" value="CKT41646.1"/>
    <property type="molecule type" value="Genomic_DNA"/>
</dbReference>
<evidence type="ECO:0000313" key="18">
    <source>
        <dbReference type="Proteomes" id="UP000046680"/>
    </source>
</evidence>
<reference evidence="9" key="3">
    <citation type="submission" date="2015-03" db="EMBL/GenBank/DDBJ databases">
        <authorList>
            <person name="Murphy D."/>
        </authorList>
    </citation>
    <scope>NUCLEOTIDE SEQUENCE [LARGE SCALE GENOMIC DNA]</scope>
    <source>
        <strain evidence="9">K00500041</strain>
    </source>
</reference>
<evidence type="ECO:0000313" key="6">
    <source>
        <dbReference type="EMBL" id="CNW25169.1"/>
    </source>
</evidence>
<dbReference type="Proteomes" id="UP000045842">
    <property type="component" value="Unassembled WGS sequence"/>
</dbReference>
<dbReference type="EMBL" id="CSAJ01001258">
    <property type="protein sequence ID" value="COX79656.1"/>
    <property type="molecule type" value="Genomic_DNA"/>
</dbReference>
<evidence type="ECO:0000313" key="22">
    <source>
        <dbReference type="Proteomes" id="UP000050164"/>
    </source>
</evidence>
<dbReference type="Proteomes" id="UP000044938">
    <property type="component" value="Unassembled WGS sequence"/>
</dbReference>
<reference evidence="12 23" key="5">
    <citation type="submission" date="2017-02" db="EMBL/GenBank/DDBJ databases">
        <title>Protein polymorphisms may explain contrasting epidemiological fitness of two variants of a multidrug-resistant Mycobacterium tuberculosis strain.</title>
        <authorList>
            <person name="Bigi M.M."/>
            <person name="Lopez B."/>
            <person name="Blanco F.C."/>
            <person name="Sasiain M.C."/>
            <person name="De La Barrera S."/>
            <person name="Ritacco V."/>
            <person name="Bigi F."/>
            <person name="Soria M.A."/>
        </authorList>
    </citation>
    <scope>NUCLEOTIDE SEQUENCE [LARGE SCALE GENOMIC DNA]</scope>
    <source>
        <strain evidence="12 23">6548</strain>
    </source>
</reference>
<evidence type="ECO:0000313" key="10">
    <source>
        <dbReference type="EMBL" id="COX79656.1"/>
    </source>
</evidence>
<dbReference type="EMBL" id="CSAE01001134">
    <property type="protein sequence ID" value="COX33298.1"/>
    <property type="molecule type" value="Genomic_DNA"/>
</dbReference>
<dbReference type="PATRIC" id="fig|1773.2383.peg.2037"/>
<protein>
    <submittedName>
        <fullName evidence="11">Uncharacterized protein</fullName>
    </submittedName>
</protein>
<reference evidence="12 23" key="4">
    <citation type="submission" date="2016-04" db="EMBL/GenBank/DDBJ databases">
        <authorList>
            <person name="Bigi M."/>
            <person name="Bigi F."/>
            <person name="Soria M.A."/>
        </authorList>
    </citation>
    <scope>NUCLEOTIDE SEQUENCE [LARGE SCALE GENOMIC DNA]</scope>
    <source>
        <strain evidence="12 23">6548</strain>
    </source>
</reference>
<reference evidence="13 14" key="1">
    <citation type="submission" date="2015-03" db="EMBL/GenBank/DDBJ databases">
        <authorList>
            <consortium name="Pathogen Informatics"/>
        </authorList>
    </citation>
    <scope>NUCLEOTIDE SEQUENCE [LARGE SCALE GENOMIC DNA]</scope>
    <source>
        <strain evidence="3 20">Bir 172</strain>
        <strain evidence="4 22">Bir 185</strain>
        <strain evidence="2 18">C09601061</strain>
        <strain evidence="6 15">D00501624</strain>
        <strain evidence="8 17">G09801536</strain>
        <strain evidence="13">K00500041</strain>
        <strain evidence="10 16">M09401471</strain>
        <strain evidence="14">N09902308</strain>
        <strain evidence="7 19">P00601463</strain>
    </source>
</reference>
<evidence type="ECO:0000313" key="12">
    <source>
        <dbReference type="EMBL" id="OMH59696.1"/>
    </source>
</evidence>
<dbReference type="Proteomes" id="UP000050164">
    <property type="component" value="Unassembled WGS sequence"/>
</dbReference>
<evidence type="ECO:0000313" key="5">
    <source>
        <dbReference type="EMBL" id="CLX05302.1"/>
    </source>
</evidence>
<name>A0A0E8UZE8_MYCTX</name>
<evidence type="ECO:0000313" key="7">
    <source>
        <dbReference type="EMBL" id="COW16314.1"/>
    </source>
</evidence>
<proteinExistence type="predicted"/>
<dbReference type="EMBL" id="LWDQ01000001">
    <property type="protein sequence ID" value="OMH59696.1"/>
    <property type="molecule type" value="Genomic_DNA"/>
</dbReference>
<evidence type="ECO:0000313" key="16">
    <source>
        <dbReference type="Proteomes" id="UP000044938"/>
    </source>
</evidence>
<dbReference type="EMBL" id="CNFT01001832">
    <property type="protein sequence ID" value="CKT67368.1"/>
    <property type="molecule type" value="Genomic_DNA"/>
</dbReference>
<evidence type="ECO:0000313" key="19">
    <source>
        <dbReference type="Proteomes" id="UP000048600"/>
    </source>
</evidence>
<evidence type="ECO:0000313" key="13">
    <source>
        <dbReference type="Proteomes" id="UP000038802"/>
    </source>
</evidence>
<reference evidence="11 21" key="2">
    <citation type="submission" date="2015-03" db="EMBL/GenBank/DDBJ databases">
        <authorList>
            <consortium name="Pathogen Informatics"/>
            <person name="Murphy D."/>
        </authorList>
    </citation>
    <scope>NUCLEOTIDE SEQUENCE</scope>
    <source>
        <strain evidence="5 21">0268S</strain>
        <strain evidence="11">N09902308</strain>
    </source>
</reference>
<dbReference type="Proteomes" id="UP000038802">
    <property type="component" value="Unassembled WGS sequence"/>
</dbReference>
<dbReference type="EMBL" id="CHKL01000154">
    <property type="protein sequence ID" value="COW16314.1"/>
    <property type="molecule type" value="Genomic_DNA"/>
</dbReference>
<dbReference type="Proteomes" id="UP000048948">
    <property type="component" value="Unassembled WGS sequence"/>
</dbReference>
<evidence type="ECO:0000313" key="2">
    <source>
        <dbReference type="EMBL" id="CFS15842.1"/>
    </source>
</evidence>
<sequence length="30" mass="3584">MLKWTRPTRLTRQMRGGPVAQFKAREEELP</sequence>
<accession>A0A0E8UZE8</accession>
<dbReference type="AlphaFoldDB" id="A0A0E8UZE8"/>
<gene>
    <name evidence="12" type="ORF">A4S10_01867</name>
    <name evidence="2" type="ORF">ERS007657_04300</name>
    <name evidence="6" type="ORF">ERS007661_03727</name>
    <name evidence="8" type="ORF">ERS007679_03933</name>
    <name evidence="9" type="ORF">ERS007703_05091</name>
    <name evidence="10" type="ORF">ERS007720_04902</name>
    <name evidence="11" type="ORF">ERS007739_04264</name>
    <name evidence="7" type="ORF">ERS007741_01682</name>
    <name evidence="3" type="ORF">ERS027646_03524</name>
    <name evidence="4" type="ORF">ERS027659_04712</name>
    <name evidence="5" type="ORF">ERS094118_03913</name>
</gene>
<evidence type="ECO:0000313" key="14">
    <source>
        <dbReference type="Proteomes" id="UP000039021"/>
    </source>
</evidence>
<dbReference type="EMBL" id="CQQC01001797">
    <property type="protein sequence ID" value="CNW25169.1"/>
    <property type="molecule type" value="Genomic_DNA"/>
</dbReference>
<dbReference type="Proteomes" id="UP000046680">
    <property type="component" value="Unassembled WGS sequence"/>
</dbReference>
<organism evidence="11 14">
    <name type="scientific">Mycobacterium tuberculosis</name>
    <dbReference type="NCBI Taxonomy" id="1773"/>
    <lineage>
        <taxon>Bacteria</taxon>
        <taxon>Bacillati</taxon>
        <taxon>Actinomycetota</taxon>
        <taxon>Actinomycetes</taxon>
        <taxon>Mycobacteriales</taxon>
        <taxon>Mycobacteriaceae</taxon>
        <taxon>Mycobacterium</taxon>
        <taxon>Mycobacterium tuberculosis complex</taxon>
    </lineage>
</organism>
<dbReference type="Proteomes" id="UP000189452">
    <property type="component" value="Chromosome"/>
</dbReference>
<dbReference type="EMBL" id="COPH01000044">
    <property type="protein sequence ID" value="CLX05302.1"/>
    <property type="molecule type" value="Genomic_DNA"/>
</dbReference>
<evidence type="ECO:0000313" key="8">
    <source>
        <dbReference type="EMBL" id="COW49372.1"/>
    </source>
</evidence>
<evidence type="ECO:0000313" key="4">
    <source>
        <dbReference type="EMBL" id="CKT67368.1"/>
    </source>
</evidence>
<dbReference type="Proteomes" id="UP000048600">
    <property type="component" value="Unassembled WGS sequence"/>
</dbReference>
<evidence type="ECO:0000313" key="23">
    <source>
        <dbReference type="Proteomes" id="UP000189452"/>
    </source>
</evidence>
<evidence type="ECO:0000313" key="3">
    <source>
        <dbReference type="EMBL" id="CKT41646.1"/>
    </source>
</evidence>
<dbReference type="EMBL" id="CSBK01002544">
    <property type="protein sequence ID" value="COZ93806.1"/>
    <property type="molecule type" value="Genomic_DNA"/>
</dbReference>
<evidence type="ECO:0000313" key="15">
    <source>
        <dbReference type="Proteomes" id="UP000039217"/>
    </source>
</evidence>